<dbReference type="CDD" id="cd00207">
    <property type="entry name" value="fer2"/>
    <property type="match status" value="1"/>
</dbReference>
<dbReference type="InterPro" id="IPR017927">
    <property type="entry name" value="FAD-bd_FR_type"/>
</dbReference>
<evidence type="ECO:0000256" key="3">
    <source>
        <dbReference type="SAM" id="MobiDB-lite"/>
    </source>
</evidence>
<dbReference type="InterPro" id="IPR006058">
    <property type="entry name" value="2Fe2S_fd_BS"/>
</dbReference>
<accession>A0A4S8VGK3</accession>
<feature type="domain" description="2Fe-2S ferredoxin-type" evidence="4">
    <location>
        <begin position="448"/>
        <end position="534"/>
    </location>
</feature>
<evidence type="ECO:0000259" key="6">
    <source>
        <dbReference type="PROSITE" id="PS51384"/>
    </source>
</evidence>
<name>A0A4S8VGK3_AURPU</name>
<dbReference type="InterPro" id="IPR011037">
    <property type="entry name" value="Pyrv_Knase-like_insert_dom_sf"/>
</dbReference>
<dbReference type="EMBL" id="QZAJ01000387">
    <property type="protein sequence ID" value="THW10772.1"/>
    <property type="molecule type" value="Genomic_DNA"/>
</dbReference>
<dbReference type="GO" id="GO:0051537">
    <property type="term" value="F:2 iron, 2 sulfur cluster binding"/>
    <property type="evidence" value="ECO:0007669"/>
    <property type="project" value="UniProtKB-KW"/>
</dbReference>
<dbReference type="SUPFAM" id="SSF50800">
    <property type="entry name" value="PK beta-barrel domain-like"/>
    <property type="match status" value="1"/>
</dbReference>
<dbReference type="PROSITE" id="PS51340">
    <property type="entry name" value="MOSC"/>
    <property type="match status" value="1"/>
</dbReference>
<protein>
    <submittedName>
        <fullName evidence="7">MOSC domain-containing protein</fullName>
    </submittedName>
</protein>
<reference evidence="7 8" key="1">
    <citation type="submission" date="2018-10" db="EMBL/GenBank/DDBJ databases">
        <title>Fifty Aureobasidium pullulans genomes reveal a recombining polyextremotolerant generalist.</title>
        <authorList>
            <person name="Gostincar C."/>
            <person name="Turk M."/>
            <person name="Zajc J."/>
            <person name="Gunde-Cimerman N."/>
        </authorList>
    </citation>
    <scope>NUCLEOTIDE SEQUENCE [LARGE SCALE GENOMIC DNA]</scope>
    <source>
        <strain evidence="7 8">EXF-11318</strain>
    </source>
</reference>
<dbReference type="PANTHER" id="PTHR30212">
    <property type="entry name" value="PROTEIN YIIM"/>
    <property type="match status" value="1"/>
</dbReference>
<evidence type="ECO:0000313" key="7">
    <source>
        <dbReference type="EMBL" id="THW10772.1"/>
    </source>
</evidence>
<dbReference type="Proteomes" id="UP000308014">
    <property type="component" value="Unassembled WGS sequence"/>
</dbReference>
<comment type="caution">
    <text evidence="7">The sequence shown here is derived from an EMBL/GenBank/DDBJ whole genome shotgun (WGS) entry which is preliminary data.</text>
</comment>
<feature type="domain" description="MOSC" evidence="5">
    <location>
        <begin position="38"/>
        <end position="185"/>
    </location>
</feature>
<dbReference type="GO" id="GO:0030151">
    <property type="term" value="F:molybdenum ion binding"/>
    <property type="evidence" value="ECO:0007669"/>
    <property type="project" value="InterPro"/>
</dbReference>
<keyword evidence="1" id="KW-0479">Metal-binding</keyword>
<dbReference type="Gene3D" id="3.40.50.80">
    <property type="entry name" value="Nucleotide-binding domain of ferredoxin-NADP reductase (FNR) module"/>
    <property type="match status" value="1"/>
</dbReference>
<dbReference type="InterPro" id="IPR005302">
    <property type="entry name" value="MoCF_Sase_C"/>
</dbReference>
<feature type="region of interest" description="Disordered" evidence="3">
    <location>
        <begin position="1"/>
        <end position="20"/>
    </location>
</feature>
<dbReference type="PROSITE" id="PS51085">
    <property type="entry name" value="2FE2S_FER_2"/>
    <property type="match status" value="1"/>
</dbReference>
<dbReference type="AlphaFoldDB" id="A0A4S8VGK3"/>
<dbReference type="PROSITE" id="PS51384">
    <property type="entry name" value="FAD_FR"/>
    <property type="match status" value="1"/>
</dbReference>
<dbReference type="Gene3D" id="2.40.33.20">
    <property type="entry name" value="PK beta-barrel domain-like"/>
    <property type="match status" value="1"/>
</dbReference>
<dbReference type="InterPro" id="IPR017938">
    <property type="entry name" value="Riboflavin_synthase-like_b-brl"/>
</dbReference>
<dbReference type="Pfam" id="PF03473">
    <property type="entry name" value="MOSC"/>
    <property type="match status" value="1"/>
</dbReference>
<sequence length="534" mass="59040">MPSIDLTPIPVPSPTTLQEISTSKLKKSGTVLSGIDKRPIQGSLYVSSMGLTDDEHDLTFHGGIDKAIHQYDHSHYPFWQPLYPEAATRFVAGGFGENLVVEELNEDNICVGDLVRIGPKDSTLTGGDNGCVLEVSLPRQPCFKLNQRFGVKNLAPKTHAENKTGWYYRVKEQGYISAGMEIRVIHRCEPRWSIARLHHYVHRDKVDLEISKELVAIDVLGDECKDVFKKRLQDAETKAAQRNQTWTDYRVHAKKMETPRIVRLDLQACNIDGPKNTTIPVGSYALLKLPNGLKRAYSIVTVNTSLFTLGIALDDNSRGGSSYIHTTLNPGAIIQVGDINRSIKSNGMASHHIFITFELHYAVRSADEVAFTSLMSGFKNVIHIYDKSKNERMSIPQILHNRIWNSHVFTCGPDRMISAVVSAAKDSGMADDEIYYENFSTDTTGDPFTASVITGAKTTSLEVAADKTLLEVMREAGLEVASSCETGSCGTCRIGVKRGKVLHKGTGLSTEEQEKEMLCCVSRGQGHIDVELLD</sequence>
<evidence type="ECO:0000256" key="1">
    <source>
        <dbReference type="ARBA" id="ARBA00022714"/>
    </source>
</evidence>
<proteinExistence type="predicted"/>
<dbReference type="InterPro" id="IPR012675">
    <property type="entry name" value="Beta-grasp_dom_sf"/>
</dbReference>
<dbReference type="GO" id="GO:0016491">
    <property type="term" value="F:oxidoreductase activity"/>
    <property type="evidence" value="ECO:0007669"/>
    <property type="project" value="InterPro"/>
</dbReference>
<dbReference type="Pfam" id="PF00111">
    <property type="entry name" value="Fer2"/>
    <property type="match status" value="1"/>
</dbReference>
<dbReference type="PANTHER" id="PTHR30212:SF2">
    <property type="entry name" value="PROTEIN YIIM"/>
    <property type="match status" value="1"/>
</dbReference>
<gene>
    <name evidence="7" type="ORF">D6D24_07678</name>
</gene>
<feature type="domain" description="FAD-binding FR-type" evidence="6">
    <location>
        <begin position="244"/>
        <end position="352"/>
    </location>
</feature>
<dbReference type="Gene3D" id="3.10.20.30">
    <property type="match status" value="1"/>
</dbReference>
<dbReference type="SUPFAM" id="SSF54292">
    <property type="entry name" value="2Fe-2S ferredoxin-like"/>
    <property type="match status" value="1"/>
</dbReference>
<dbReference type="InterPro" id="IPR036010">
    <property type="entry name" value="2Fe-2S_ferredoxin-like_sf"/>
</dbReference>
<dbReference type="CDD" id="cd06185">
    <property type="entry name" value="PDR_like"/>
    <property type="match status" value="1"/>
</dbReference>
<evidence type="ECO:0000259" key="5">
    <source>
        <dbReference type="PROSITE" id="PS51340"/>
    </source>
</evidence>
<evidence type="ECO:0000256" key="2">
    <source>
        <dbReference type="ARBA" id="ARBA00023014"/>
    </source>
</evidence>
<keyword evidence="1" id="KW-0001">2Fe-2S</keyword>
<dbReference type="InterPro" id="IPR052353">
    <property type="entry name" value="Benzoxazolinone_Detox_Enz"/>
</dbReference>
<dbReference type="GO" id="GO:0030170">
    <property type="term" value="F:pyridoxal phosphate binding"/>
    <property type="evidence" value="ECO:0007669"/>
    <property type="project" value="InterPro"/>
</dbReference>
<keyword evidence="1" id="KW-0408">Iron</keyword>
<dbReference type="SUPFAM" id="SSF52343">
    <property type="entry name" value="Ferredoxin reductase-like, C-terminal NADP-linked domain"/>
    <property type="match status" value="1"/>
</dbReference>
<dbReference type="PROSITE" id="PS00197">
    <property type="entry name" value="2FE2S_FER_1"/>
    <property type="match status" value="1"/>
</dbReference>
<dbReference type="InterPro" id="IPR001041">
    <property type="entry name" value="2Fe-2S_ferredoxin-type"/>
</dbReference>
<evidence type="ECO:0000259" key="4">
    <source>
        <dbReference type="PROSITE" id="PS51085"/>
    </source>
</evidence>
<dbReference type="InterPro" id="IPR039261">
    <property type="entry name" value="FNR_nucleotide-bd"/>
</dbReference>
<organism evidence="7 8">
    <name type="scientific">Aureobasidium pullulans</name>
    <name type="common">Black yeast</name>
    <name type="synonym">Pullularia pullulans</name>
    <dbReference type="NCBI Taxonomy" id="5580"/>
    <lineage>
        <taxon>Eukaryota</taxon>
        <taxon>Fungi</taxon>
        <taxon>Dikarya</taxon>
        <taxon>Ascomycota</taxon>
        <taxon>Pezizomycotina</taxon>
        <taxon>Dothideomycetes</taxon>
        <taxon>Dothideomycetidae</taxon>
        <taxon>Dothideales</taxon>
        <taxon>Saccotheciaceae</taxon>
        <taxon>Aureobasidium</taxon>
    </lineage>
</organism>
<keyword evidence="2" id="KW-0411">Iron-sulfur</keyword>
<evidence type="ECO:0000313" key="8">
    <source>
        <dbReference type="Proteomes" id="UP000308014"/>
    </source>
</evidence>
<dbReference type="SUPFAM" id="SSF63380">
    <property type="entry name" value="Riboflavin synthase domain-like"/>
    <property type="match status" value="1"/>
</dbReference>